<protein>
    <recommendedName>
        <fullName evidence="2">ADP ribosyltransferase domain-containing protein</fullName>
    </recommendedName>
</protein>
<name>A0A3E2DMA7_9ACTN</name>
<feature type="region of interest" description="Disordered" evidence="1">
    <location>
        <begin position="174"/>
        <end position="194"/>
    </location>
</feature>
<feature type="domain" description="ADP ribosyltransferase" evidence="2">
    <location>
        <begin position="313"/>
        <end position="467"/>
    </location>
</feature>
<dbReference type="Pfam" id="PF25310">
    <property type="entry name" value="VG15"/>
    <property type="match status" value="1"/>
</dbReference>
<dbReference type="Pfam" id="PF03496">
    <property type="entry name" value="ADPrib_exo_Tox"/>
    <property type="match status" value="1"/>
</dbReference>
<gene>
    <name evidence="3" type="ORF">CHT91_02975</name>
</gene>
<reference evidence="3 4" key="1">
    <citation type="submission" date="2017-07" db="EMBL/GenBank/DDBJ databases">
        <authorList>
            <person name="Sun Z.S."/>
            <person name="Albrecht U."/>
            <person name="Echele G."/>
            <person name="Lee C.C."/>
        </authorList>
    </citation>
    <scope>NUCLEOTIDE SEQUENCE [LARGE SCALE GENOMIC DNA]</scope>
    <source>
        <strain evidence="3 4">P16-029</strain>
    </source>
</reference>
<evidence type="ECO:0000256" key="1">
    <source>
        <dbReference type="SAM" id="MobiDB-lite"/>
    </source>
</evidence>
<feature type="region of interest" description="Disordered" evidence="1">
    <location>
        <begin position="251"/>
        <end position="310"/>
    </location>
</feature>
<evidence type="ECO:0000313" key="3">
    <source>
        <dbReference type="EMBL" id="RFT46519.1"/>
    </source>
</evidence>
<dbReference type="InterPro" id="IPR057369">
    <property type="entry name" value="VG15"/>
</dbReference>
<dbReference type="Proteomes" id="UP000259211">
    <property type="component" value="Unassembled WGS sequence"/>
</dbReference>
<feature type="compositionally biased region" description="Basic and acidic residues" evidence="1">
    <location>
        <begin position="252"/>
        <end position="261"/>
    </location>
</feature>
<organism evidence="3 4">
    <name type="scientific">Cutibacterium avidum</name>
    <dbReference type="NCBI Taxonomy" id="33010"/>
    <lineage>
        <taxon>Bacteria</taxon>
        <taxon>Bacillati</taxon>
        <taxon>Actinomycetota</taxon>
        <taxon>Actinomycetes</taxon>
        <taxon>Propionibacteriales</taxon>
        <taxon>Propionibacteriaceae</taxon>
        <taxon>Cutibacterium</taxon>
    </lineage>
</organism>
<evidence type="ECO:0000313" key="4">
    <source>
        <dbReference type="Proteomes" id="UP000259211"/>
    </source>
</evidence>
<dbReference type="SUPFAM" id="SSF56399">
    <property type="entry name" value="ADP-ribosylation"/>
    <property type="match status" value="1"/>
</dbReference>
<sequence>MTALGVEARLAAGEYQRDQIRLAGQYAAHAAELSRLWRAGKMTDDQYMRLYIALERAGHDTSAKAAARFLGEFRELNGVDAGAVVASEFDEAAALARTIALVRSVEADPDAAETVIGRYAVGLNRAVLNAGRDTVAASAAAAHRTWRRVTDANPCAFCAMLATRDDYSSKDAALHVGGGSSRRKRHKRPLGSQYHDHCGCTAVEVLGEWEPTDDDLAHQDLYDKAQEALADEGSSPTAGNVLKKMRSLGEGVVHDSHVSDSKRKKPGPKPKETSRASSRTSETKPKTATGGSGGGGRKPPTARAAGDDYGDFEDWKRHSLDGASADELEALRRWTTSEHKIIQEQLRAGKLDDQIAKVVQRIDVALARNPLPVDVKLHRRDTLAAFQATTFDEVISQVGRIVDLPAYVALSTRPGGVKTSPDAVVRVHITVPRGTPAAYIEQVSEKPKQRETLVIHGKLMAITDAKMVDGVLHVWCDMA</sequence>
<evidence type="ECO:0000259" key="2">
    <source>
        <dbReference type="Pfam" id="PF03496"/>
    </source>
</evidence>
<dbReference type="AlphaFoldDB" id="A0A3E2DMA7"/>
<dbReference type="PROSITE" id="PS51996">
    <property type="entry name" value="TR_MART"/>
    <property type="match status" value="1"/>
</dbReference>
<dbReference type="EMBL" id="NOWI01000002">
    <property type="protein sequence ID" value="RFT46519.1"/>
    <property type="molecule type" value="Genomic_DNA"/>
</dbReference>
<dbReference type="RefSeq" id="WP_117188645.1">
    <property type="nucleotide sequence ID" value="NZ_NOWI01000002.1"/>
</dbReference>
<comment type="caution">
    <text evidence="3">The sequence shown here is derived from an EMBL/GenBank/DDBJ whole genome shotgun (WGS) entry which is preliminary data.</text>
</comment>
<dbReference type="Gene3D" id="3.90.176.10">
    <property type="entry name" value="Toxin ADP-ribosyltransferase, Chain A, domain 1"/>
    <property type="match status" value="1"/>
</dbReference>
<dbReference type="GO" id="GO:0005576">
    <property type="term" value="C:extracellular region"/>
    <property type="evidence" value="ECO:0007669"/>
    <property type="project" value="InterPro"/>
</dbReference>
<proteinExistence type="predicted"/>
<dbReference type="InterPro" id="IPR003540">
    <property type="entry name" value="ADP-ribosyltransferase"/>
</dbReference>
<accession>A0A3E2DMA7</accession>